<evidence type="ECO:0000313" key="1">
    <source>
        <dbReference type="EMBL" id="ADW95205.1"/>
    </source>
</evidence>
<keyword evidence="2" id="KW-1185">Reference proteome</keyword>
<proteinExistence type="predicted"/>
<dbReference type="EMBL" id="GU595417">
    <property type="protein sequence ID" value="ADW95205.1"/>
    <property type="molecule type" value="Genomic_DNA"/>
</dbReference>
<dbReference type="GeneID" id="14675568"/>
<evidence type="ECO:0000313" key="2">
    <source>
        <dbReference type="Proteomes" id="UP000011293"/>
    </source>
</evidence>
<dbReference type="RefSeq" id="YP_007500976.1">
    <property type="nucleotide sequence ID" value="NC_020414.1"/>
</dbReference>
<gene>
    <name evidence="1" type="ORF">UAB78_003</name>
</gene>
<name>M1E355_9CAUD</name>
<dbReference type="KEGG" id="vg:14675568"/>
<reference evidence="1" key="1">
    <citation type="submission" date="2021-07" db="EMBL/GenBank/DDBJ databases">
        <title>New enterobacteriophages and their use to control Salmonella enterica.</title>
        <authorList>
            <person name="Spricigo D.A."/>
            <person name="Bardina C."/>
            <person name="Cortes M.P."/>
            <person name="Llagostera M."/>
        </authorList>
    </citation>
    <scope>NUCLEOTIDE SEQUENCE</scope>
</reference>
<sequence>MALISMKKLNTGEALNLFNSEEWDLSKGVYTCPCFKRNKETGEVLRLPDKVKVDYFIHMKGNASLNRLHIQKSAAKSIASLLCKQLKDIKEIPNY</sequence>
<dbReference type="Proteomes" id="UP000011293">
    <property type="component" value="Segment"/>
</dbReference>
<organism evidence="1 2">
    <name type="scientific">Escherichia phage UAB_Phi78</name>
    <dbReference type="NCBI Taxonomy" id="979726"/>
    <lineage>
        <taxon>Viruses</taxon>
        <taxon>Duplodnaviria</taxon>
        <taxon>Heunggongvirae</taxon>
        <taxon>Uroviricota</taxon>
        <taxon>Caudoviricetes</taxon>
        <taxon>Autographivirales</taxon>
        <taxon>Autosignataviridae</taxon>
        <taxon>Molineuxvirinae</taxon>
        <taxon>Zindervirus</taxon>
        <taxon>Zindervirus UAB78</taxon>
    </lineage>
</organism>
<accession>M1E355</accession>
<protein>
    <submittedName>
        <fullName evidence="1">Uncharacterized protein</fullName>
    </submittedName>
</protein>